<name>A0A7D7Q1E7_KOCVA</name>
<gene>
    <name evidence="9" type="primary">mhqP</name>
    <name evidence="9" type="ORF">CIB50_0002245</name>
</gene>
<evidence type="ECO:0000256" key="4">
    <source>
        <dbReference type="ARBA" id="ARBA00022692"/>
    </source>
</evidence>
<evidence type="ECO:0000256" key="8">
    <source>
        <dbReference type="SAM" id="Phobius"/>
    </source>
</evidence>
<dbReference type="InterPro" id="IPR032808">
    <property type="entry name" value="DoxX"/>
</dbReference>
<dbReference type="GO" id="GO:0005886">
    <property type="term" value="C:plasma membrane"/>
    <property type="evidence" value="ECO:0007669"/>
    <property type="project" value="UniProtKB-SubCell"/>
</dbReference>
<keyword evidence="5 8" id="KW-1133">Transmembrane helix</keyword>
<keyword evidence="6 8" id="KW-0472">Membrane</keyword>
<protein>
    <submittedName>
        <fullName evidence="9">Oxidoreductase MhqP</fullName>
        <ecNumber evidence="9">1.-.-.-</ecNumber>
    </submittedName>
</protein>
<reference evidence="9 10" key="2">
    <citation type="submission" date="2020-07" db="EMBL/GenBank/DDBJ databases">
        <title>Genome of starter culture bacteria Kocuria salsicia reveals its technological properties and safety for usage in meat industry.</title>
        <authorList>
            <person name="Michael M."/>
            <person name="Konstantin K."/>
            <person name="Evgenii K."/>
            <person name="Galina S."/>
            <person name="Oksana K."/>
            <person name="Andrei L."/>
        </authorList>
    </citation>
    <scope>NUCLEOTIDE SEQUENCE [LARGE SCALE GENOMIC DNA]</scope>
    <source>
        <strain evidence="9 10">80</strain>
    </source>
</reference>
<feature type="region of interest" description="Disordered" evidence="7">
    <location>
        <begin position="103"/>
        <end position="141"/>
    </location>
</feature>
<dbReference type="GO" id="GO:0016491">
    <property type="term" value="F:oxidoreductase activity"/>
    <property type="evidence" value="ECO:0007669"/>
    <property type="project" value="UniProtKB-KW"/>
</dbReference>
<evidence type="ECO:0000256" key="1">
    <source>
        <dbReference type="ARBA" id="ARBA00004651"/>
    </source>
</evidence>
<dbReference type="PANTHER" id="PTHR33452:SF1">
    <property type="entry name" value="INNER MEMBRANE PROTEIN YPHA-RELATED"/>
    <property type="match status" value="1"/>
</dbReference>
<keyword evidence="9" id="KW-0560">Oxidoreductase</keyword>
<dbReference type="RefSeq" id="WP_055085478.1">
    <property type="nucleotide sequence ID" value="NZ_CP059343.1"/>
</dbReference>
<dbReference type="Pfam" id="PF07681">
    <property type="entry name" value="DoxX"/>
    <property type="match status" value="1"/>
</dbReference>
<dbReference type="PANTHER" id="PTHR33452">
    <property type="entry name" value="OXIDOREDUCTASE CATD-RELATED"/>
    <property type="match status" value="1"/>
</dbReference>
<evidence type="ECO:0000256" key="5">
    <source>
        <dbReference type="ARBA" id="ARBA00022989"/>
    </source>
</evidence>
<evidence type="ECO:0000256" key="6">
    <source>
        <dbReference type="ARBA" id="ARBA00023136"/>
    </source>
</evidence>
<sequence>MRRIWHYHAVALGLLVLRVVLGITFLMHGWQDVPEWRFSGTAQSFEGMGVRASTASAAFAITVELVGGIALILGVLTRIPAALLALDRAAGVVSDSGGFAPPGVMHRSGGTARSGGAHRPRGGRPGGAPCGTAPAAARDREWRGMDVAWQRPFG</sequence>
<evidence type="ECO:0000256" key="7">
    <source>
        <dbReference type="SAM" id="MobiDB-lite"/>
    </source>
</evidence>
<proteinExistence type="inferred from homology"/>
<feature type="transmembrane region" description="Helical" evidence="8">
    <location>
        <begin position="7"/>
        <end position="30"/>
    </location>
</feature>
<dbReference type="EC" id="1.-.-.-" evidence="9"/>
<dbReference type="KEGG" id="kvr:CIB50_0002245"/>
<evidence type="ECO:0000256" key="2">
    <source>
        <dbReference type="ARBA" id="ARBA00006679"/>
    </source>
</evidence>
<comment type="subcellular location">
    <subcellularLocation>
        <location evidence="1">Cell membrane</location>
        <topology evidence="1">Multi-pass membrane protein</topology>
    </subcellularLocation>
</comment>
<accession>A0A7D7Q1E7</accession>
<keyword evidence="10" id="KW-1185">Reference proteome</keyword>
<comment type="similarity">
    <text evidence="2">Belongs to the DoxX family.</text>
</comment>
<keyword evidence="3" id="KW-1003">Cell membrane</keyword>
<dbReference type="AlphaFoldDB" id="A0A7D7Q1E7"/>
<evidence type="ECO:0000313" key="9">
    <source>
        <dbReference type="EMBL" id="QMS57499.1"/>
    </source>
</evidence>
<reference evidence="10" key="1">
    <citation type="submission" date="2017-08" db="EMBL/GenBank/DDBJ databases">
        <title>Draft Genome Sequence of Kocuria varians 80.</title>
        <authorList>
            <person name="Minaev M."/>
            <person name="Kurbakov K.A."/>
            <person name="Solodovnikova G.I."/>
            <person name="Kuznetsova O.A."/>
            <person name="Lisitsyn A.B."/>
        </authorList>
    </citation>
    <scope>NUCLEOTIDE SEQUENCE [LARGE SCALE GENOMIC DNA]</scope>
    <source>
        <strain evidence="10">80</strain>
    </source>
</reference>
<keyword evidence="4 8" id="KW-0812">Transmembrane</keyword>
<dbReference type="Proteomes" id="UP000216825">
    <property type="component" value="Chromosome"/>
</dbReference>
<evidence type="ECO:0000256" key="3">
    <source>
        <dbReference type="ARBA" id="ARBA00022475"/>
    </source>
</evidence>
<dbReference type="EMBL" id="CP059343">
    <property type="protein sequence ID" value="QMS57499.1"/>
    <property type="molecule type" value="Genomic_DNA"/>
</dbReference>
<organism evidence="9 10">
    <name type="scientific">Kocuria varians</name>
    <name type="common">Micrococcus varians</name>
    <dbReference type="NCBI Taxonomy" id="1272"/>
    <lineage>
        <taxon>Bacteria</taxon>
        <taxon>Bacillati</taxon>
        <taxon>Actinomycetota</taxon>
        <taxon>Actinomycetes</taxon>
        <taxon>Micrococcales</taxon>
        <taxon>Micrococcaceae</taxon>
        <taxon>Kocuria</taxon>
    </lineage>
</organism>
<dbReference type="InterPro" id="IPR051907">
    <property type="entry name" value="DoxX-like_oxidoreductase"/>
</dbReference>
<feature type="transmembrane region" description="Helical" evidence="8">
    <location>
        <begin position="50"/>
        <end position="76"/>
    </location>
</feature>
<evidence type="ECO:0000313" key="10">
    <source>
        <dbReference type="Proteomes" id="UP000216825"/>
    </source>
</evidence>